<dbReference type="GO" id="GO:0010468">
    <property type="term" value="P:regulation of gene expression"/>
    <property type="evidence" value="ECO:0007669"/>
    <property type="project" value="InterPro"/>
</dbReference>
<reference evidence="2" key="1">
    <citation type="submission" date="2018-09" db="EMBL/GenBank/DDBJ databases">
        <authorList>
            <person name="Zhu H."/>
        </authorList>
    </citation>
    <scope>NUCLEOTIDE SEQUENCE [LARGE SCALE GENOMIC DNA]</scope>
    <source>
        <strain evidence="2">K2R23-3</strain>
    </source>
</reference>
<name>A0A385YVH5_9BACL</name>
<dbReference type="OrthoDB" id="2084556at2"/>
<protein>
    <submittedName>
        <fullName evidence="1">DUF2757 family protein</fullName>
    </submittedName>
</protein>
<dbReference type="InterPro" id="IPR020115">
    <property type="entry name" value="Fin"/>
</dbReference>
<evidence type="ECO:0000313" key="2">
    <source>
        <dbReference type="Proteomes" id="UP000265725"/>
    </source>
</evidence>
<accession>A0A385YVH5</accession>
<keyword evidence="2" id="KW-1185">Reference proteome</keyword>
<gene>
    <name evidence="1" type="ORF">D3873_13090</name>
</gene>
<dbReference type="EMBL" id="CP032418">
    <property type="protein sequence ID" value="AYC30696.1"/>
    <property type="molecule type" value="Genomic_DNA"/>
</dbReference>
<organism evidence="1 2">
    <name type="scientific">Paenisporosarcina cavernae</name>
    <dbReference type="NCBI Taxonomy" id="2320858"/>
    <lineage>
        <taxon>Bacteria</taxon>
        <taxon>Bacillati</taxon>
        <taxon>Bacillota</taxon>
        <taxon>Bacilli</taxon>
        <taxon>Bacillales</taxon>
        <taxon>Caryophanaceae</taxon>
        <taxon>Paenisporosarcina</taxon>
    </lineage>
</organism>
<evidence type="ECO:0000313" key="1">
    <source>
        <dbReference type="EMBL" id="AYC30696.1"/>
    </source>
</evidence>
<dbReference type="Proteomes" id="UP000265725">
    <property type="component" value="Chromosome"/>
</dbReference>
<sequence length="78" mass="9399">MYPLAIHVICRHCGTTLFAFRQDDLLTSRSIRKLKEEFSEEFFHQEHKGDWNISTTCETCEKHLQENPQLFEIEKWVQ</sequence>
<dbReference type="AlphaFoldDB" id="A0A385YVH5"/>
<dbReference type="KEGG" id="paek:D3873_13090"/>
<proteinExistence type="predicted"/>
<dbReference type="Pfam" id="PF10955">
    <property type="entry name" value="Fin"/>
    <property type="match status" value="1"/>
</dbReference>